<proteinExistence type="predicted"/>
<dbReference type="GeneID" id="55624206"/>
<keyword evidence="2" id="KW-1185">Reference proteome</keyword>
<organism evidence="1 2">
    <name type="scientific">Photobacterium phage PDCC-1</name>
    <dbReference type="NCBI Taxonomy" id="2664246"/>
    <lineage>
        <taxon>Viruses</taxon>
        <taxon>Duplodnaviria</taxon>
        <taxon>Heunggongvirae</taxon>
        <taxon>Uroviricota</taxon>
        <taxon>Caudoviricetes</taxon>
        <taxon>Chimalliviridae</taxon>
        <taxon>Gorgonvirinae</taxon>
        <taxon>Aphroditevirus</taxon>
        <taxon>Aphroditevirus PDCC1</taxon>
    </lineage>
</organism>
<protein>
    <submittedName>
        <fullName evidence="1">Uncharacterized protein</fullName>
    </submittedName>
</protein>
<dbReference type="KEGG" id="vg:55624206"/>
<sequence length="211" mass="24581">MKNFYMQINDDNFRVQFTSDRDSYWTCETRGGKPVWRDKLKYHPEEGEPERVMFGSRLLYDNVMDLSCNDMLDAAKVFGLDELKPGTYKIRPPGCYFYEVGLTYWYGITESGRVIAVTLSKSNLTIEEYDKEGNYFIDPDNEGTRVAEAVGIFSAEETLLWVMMVVMRPEVPKMLKSYYRPDDTISIHTVNYSEGLIEEWVGKFEKALEEL</sequence>
<dbReference type="Proteomes" id="UP000437974">
    <property type="component" value="Segment"/>
</dbReference>
<reference evidence="1 2" key="1">
    <citation type="submission" date="2019-10" db="EMBL/GenBank/DDBJ databases">
        <title>Draft genome sequence of Photobacterium phage PDCC-1.</title>
        <authorList>
            <person name="Quiroz-Guzman E."/>
        </authorList>
    </citation>
    <scope>NUCLEOTIDE SEQUENCE [LARGE SCALE GENOMIC DNA]</scope>
</reference>
<evidence type="ECO:0000313" key="1">
    <source>
        <dbReference type="EMBL" id="QGZ14533.1"/>
    </source>
</evidence>
<dbReference type="RefSeq" id="YP_009853522.1">
    <property type="nucleotide sequence ID" value="NC_048821.1"/>
</dbReference>
<name>A0A6B9J3Y5_9CAUD</name>
<accession>A0A6B9J3Y5</accession>
<evidence type="ECO:0000313" key="2">
    <source>
        <dbReference type="Proteomes" id="UP000437974"/>
    </source>
</evidence>
<dbReference type="EMBL" id="MN562221">
    <property type="protein sequence ID" value="QGZ14533.1"/>
    <property type="molecule type" value="Genomic_DNA"/>
</dbReference>